<evidence type="ECO:0000256" key="2">
    <source>
        <dbReference type="SAM" id="Phobius"/>
    </source>
</evidence>
<feature type="transmembrane region" description="Helical" evidence="2">
    <location>
        <begin position="105"/>
        <end position="124"/>
    </location>
</feature>
<keyword evidence="2" id="KW-0472">Membrane</keyword>
<proteinExistence type="predicted"/>
<organism evidence="3 4">
    <name type="scientific">Dunaliella salina</name>
    <name type="common">Green alga</name>
    <name type="synonym">Protococcus salinus</name>
    <dbReference type="NCBI Taxonomy" id="3046"/>
    <lineage>
        <taxon>Eukaryota</taxon>
        <taxon>Viridiplantae</taxon>
        <taxon>Chlorophyta</taxon>
        <taxon>core chlorophytes</taxon>
        <taxon>Chlorophyceae</taxon>
        <taxon>CS clade</taxon>
        <taxon>Chlamydomonadales</taxon>
        <taxon>Dunaliellaceae</taxon>
        <taxon>Dunaliella</taxon>
    </lineage>
</organism>
<dbReference type="Proteomes" id="UP000815325">
    <property type="component" value="Unassembled WGS sequence"/>
</dbReference>
<feature type="region of interest" description="Disordered" evidence="1">
    <location>
        <begin position="1"/>
        <end position="76"/>
    </location>
</feature>
<accession>A0ABQ7H0A6</accession>
<evidence type="ECO:0000313" key="3">
    <source>
        <dbReference type="EMBL" id="KAF5840292.1"/>
    </source>
</evidence>
<feature type="transmembrane region" description="Helical" evidence="2">
    <location>
        <begin position="189"/>
        <end position="211"/>
    </location>
</feature>
<feature type="transmembrane region" description="Helical" evidence="2">
    <location>
        <begin position="652"/>
        <end position="671"/>
    </location>
</feature>
<dbReference type="EMBL" id="MU069518">
    <property type="protein sequence ID" value="KAF5840292.1"/>
    <property type="molecule type" value="Genomic_DNA"/>
</dbReference>
<gene>
    <name evidence="3" type="ORF">DUNSADRAFT_17261</name>
</gene>
<dbReference type="PANTHER" id="PTHR13018">
    <property type="entry name" value="PROBABLE MEMBRANE PROTEIN DUF221-RELATED"/>
    <property type="match status" value="1"/>
</dbReference>
<name>A0ABQ7H0A6_DUNSA</name>
<evidence type="ECO:0000313" key="4">
    <source>
        <dbReference type="Proteomes" id="UP000815325"/>
    </source>
</evidence>
<keyword evidence="2" id="KW-0812">Transmembrane</keyword>
<dbReference type="InterPro" id="IPR045122">
    <property type="entry name" value="Csc1-like"/>
</dbReference>
<feature type="compositionally biased region" description="Basic and acidic residues" evidence="1">
    <location>
        <begin position="313"/>
        <end position="328"/>
    </location>
</feature>
<evidence type="ECO:0008006" key="5">
    <source>
        <dbReference type="Google" id="ProtNLM"/>
    </source>
</evidence>
<sequence>MKGEAEAGADPSTQVQMVPAEILAPKEHELAEESPETAGIPAAERTQEEERVAEEAEKTSDKERWQRQAEERQKPADDVHMFASALEYGNKFGVGVGLYLKTLEWLLILFACITFLAIPYWIVINTSVFTNEAHKDDHEFGVQIYSDASLLSTTFAGIVDRRVDPNSTLTWMNTNLGGVWHGPMKKNDFLLWISLLDVVGVVLMVFLVSFYTWKSRKFENDVDVATLDLTDYTVLVTRLPRNAGVHEVGQFFSKFGEGQRKRLAKTDKELHKVLQAIDDDMNRHIAKRNKQLLKAKAKLEKQQSKMAATSPSKRIDASEAATGEKDDAPLDVQAGDDAFDLERYNAGQTIDELLKESVYDTKAAFVTFNRMSEQQHCLKECPSLGWAGWLYGRSAATNSQLMRDGKYILKAQRAGSPSDYIFENMTVHFFNRFMHLLFTRVIILIILIACAIIVTGLSSIEVLERAELNWTPDVMKEDIGRAGSVLDGMERVPWLASLVRDCGDELAVDTLKMRWGLHFIWGKTIEKLLNQRPLLASMEDLAETSVEDPDSVQGADKGLPSCLACYCMGLYEAQEGGDASTTDRTGKLDSEWLAATQSQCDYYLSGFDVKAWGTRVAVSIVIALLNITLKLLVQFLGNYEMHWTQSNKERSFAVVAFISQLLNTVLVLLLVNARPAADATPDGERVGEQNIQWLRYILLSGRFDDFSPRWYQYVGVSIMTLLFIQTIFPLVNVAIEMLIKGVKLGILKLKGRASQDEFDSAYAYPKFLLQQRVADVMLNVSVALMFCSGMPLCAAVVCIVFSVALLMDRYAMTKLMAINTYGPQLPRLIISPLIRRWVRNKEEQNASTGGGASGAGRLRLARKLLAMPAITAFPGLEEPDAPEDTPLEEDEDGKQHGGPRLRGTDQPRDPTFEEALLKDDSTLAAITGKRKVVSEALKRLPTYRLPYQPEYSNVFRGLLHSAIWLKMNGPERFTRLVPIREDVHALPDPSAPVAKDTPPHDAVKFVDSIKLV</sequence>
<feature type="compositionally biased region" description="Basic and acidic residues" evidence="1">
    <location>
        <begin position="45"/>
        <end position="76"/>
    </location>
</feature>
<keyword evidence="4" id="KW-1185">Reference proteome</keyword>
<protein>
    <recommendedName>
        <fullName evidence="5">CSC1/OSCA1-like cytosolic domain-containing protein</fullName>
    </recommendedName>
</protein>
<feature type="transmembrane region" description="Helical" evidence="2">
    <location>
        <begin position="776"/>
        <end position="807"/>
    </location>
</feature>
<feature type="transmembrane region" description="Helical" evidence="2">
    <location>
        <begin position="710"/>
        <end position="735"/>
    </location>
</feature>
<evidence type="ECO:0000256" key="1">
    <source>
        <dbReference type="SAM" id="MobiDB-lite"/>
    </source>
</evidence>
<feature type="transmembrane region" description="Helical" evidence="2">
    <location>
        <begin position="612"/>
        <end position="632"/>
    </location>
</feature>
<feature type="region of interest" description="Disordered" evidence="1">
    <location>
        <begin position="874"/>
        <end position="910"/>
    </location>
</feature>
<feature type="region of interest" description="Disordered" evidence="1">
    <location>
        <begin position="301"/>
        <end position="330"/>
    </location>
</feature>
<dbReference type="PANTHER" id="PTHR13018:SF135">
    <property type="entry name" value="CSC1_OSCA1-LIKE 7TM REGION DOMAIN-CONTAINING PROTEIN"/>
    <property type="match status" value="1"/>
</dbReference>
<comment type="caution">
    <text evidence="3">The sequence shown here is derived from an EMBL/GenBank/DDBJ whole genome shotgun (WGS) entry which is preliminary data.</text>
</comment>
<reference evidence="3" key="1">
    <citation type="submission" date="2017-08" db="EMBL/GenBank/DDBJ databases">
        <authorList>
            <person name="Polle J.E."/>
            <person name="Barry K."/>
            <person name="Cushman J."/>
            <person name="Schmutz J."/>
            <person name="Tran D."/>
            <person name="Hathwaick L.T."/>
            <person name="Yim W.C."/>
            <person name="Jenkins J."/>
            <person name="Mckie-Krisberg Z.M."/>
            <person name="Prochnik S."/>
            <person name="Lindquist E."/>
            <person name="Dockter R.B."/>
            <person name="Adam C."/>
            <person name="Molina H."/>
            <person name="Bunkerborg J."/>
            <person name="Jin E."/>
            <person name="Buchheim M."/>
            <person name="Magnuson J."/>
        </authorList>
    </citation>
    <scope>NUCLEOTIDE SEQUENCE</scope>
    <source>
        <strain evidence="3">CCAP 19/18</strain>
    </source>
</reference>
<feature type="compositionally biased region" description="Acidic residues" evidence="1">
    <location>
        <begin position="877"/>
        <end position="892"/>
    </location>
</feature>
<feature type="transmembrane region" description="Helical" evidence="2">
    <location>
        <begin position="437"/>
        <end position="460"/>
    </location>
</feature>
<keyword evidence="2" id="KW-1133">Transmembrane helix</keyword>